<keyword evidence="5" id="KW-0804">Transcription</keyword>
<dbReference type="InterPro" id="IPR001005">
    <property type="entry name" value="SANT/Myb"/>
</dbReference>
<reference evidence="8 9" key="1">
    <citation type="journal article" date="2021" name="Commun. Biol.">
        <title>The genome of Shorea leprosula (Dipterocarpaceae) highlights the ecological relevance of drought in aseasonal tropical rainforests.</title>
        <authorList>
            <person name="Ng K.K.S."/>
            <person name="Kobayashi M.J."/>
            <person name="Fawcett J.A."/>
            <person name="Hatakeyama M."/>
            <person name="Paape T."/>
            <person name="Ng C.H."/>
            <person name="Ang C.C."/>
            <person name="Tnah L.H."/>
            <person name="Lee C.T."/>
            <person name="Nishiyama T."/>
            <person name="Sese J."/>
            <person name="O'Brien M.J."/>
            <person name="Copetti D."/>
            <person name="Mohd Noor M.I."/>
            <person name="Ong R.C."/>
            <person name="Putra M."/>
            <person name="Sireger I.Z."/>
            <person name="Indrioko S."/>
            <person name="Kosugi Y."/>
            <person name="Izuno A."/>
            <person name="Isagi Y."/>
            <person name="Lee S.L."/>
            <person name="Shimizu K.K."/>
        </authorList>
    </citation>
    <scope>NUCLEOTIDE SEQUENCE [LARGE SCALE GENOMIC DNA]</scope>
    <source>
        <strain evidence="8">214</strain>
    </source>
</reference>
<dbReference type="GO" id="GO:0003700">
    <property type="term" value="F:DNA-binding transcription factor activity"/>
    <property type="evidence" value="ECO:0007669"/>
    <property type="project" value="InterPro"/>
</dbReference>
<evidence type="ECO:0000256" key="4">
    <source>
        <dbReference type="ARBA" id="ARBA00023054"/>
    </source>
</evidence>
<dbReference type="InterPro" id="IPR025756">
    <property type="entry name" value="Myb_CC_LHEQLE"/>
</dbReference>
<evidence type="ECO:0000259" key="7">
    <source>
        <dbReference type="PROSITE" id="PS51294"/>
    </source>
</evidence>
<comment type="subcellular location">
    <subcellularLocation>
        <location evidence="1">Nucleus</location>
    </subcellularLocation>
</comment>
<dbReference type="InterPro" id="IPR009057">
    <property type="entry name" value="Homeodomain-like_sf"/>
</dbReference>
<name>A0AAV5LBV9_9ROSI</name>
<dbReference type="Pfam" id="PF00249">
    <property type="entry name" value="Myb_DNA-binding"/>
    <property type="match status" value="1"/>
</dbReference>
<sequence>MNTQKIDCQEHVEQNRALSRDCSFDYVHCSSRYPAAQQPWNMGFRVQAPSLEGGSQQQNPGLAKPCSTIMSQFCSPASPFYATEPYMGFPQYEAQVGNPSFCSQHPKTYDSSLFPSFHASGDSFSIEAVPQVESNFEFRNTLQSLVKSQIGSNQYQKSSEKCYKNPCGNLQESKLPAVDQNKLLGNFSGNHFSVPMEGNQDRRGYCNSYTSPLMQLSFSSQKEPPSYSLGSFSVSSCNSVSSGAVPTNKTRIRWTQDLHEKFVECVNRLGGAEKATPKAILKLMDTDGLTIFHVKSHLQKYRTAKYLPVPSEGKSEKRTSMNDGPQLDPKAGLQIKEALQLQLDVQRRLHEQLEIQRNLQLRIEEQGRQLKMMFDQQQTKRESLMKNQDSNISPLDDPSFILDDVEVSIDESTGNTHFPSKIS</sequence>
<dbReference type="PROSITE" id="PS51294">
    <property type="entry name" value="HTH_MYB"/>
    <property type="match status" value="1"/>
</dbReference>
<gene>
    <name evidence="8" type="ORF">SLEP1_g42957</name>
</gene>
<dbReference type="Gene3D" id="1.10.10.60">
    <property type="entry name" value="Homeodomain-like"/>
    <property type="match status" value="1"/>
</dbReference>
<feature type="domain" description="HTH myb-type" evidence="7">
    <location>
        <begin position="248"/>
        <end position="306"/>
    </location>
</feature>
<dbReference type="Proteomes" id="UP001054252">
    <property type="component" value="Unassembled WGS sequence"/>
</dbReference>
<dbReference type="GO" id="GO:0005634">
    <property type="term" value="C:nucleus"/>
    <property type="evidence" value="ECO:0007669"/>
    <property type="project" value="UniProtKB-SubCell"/>
</dbReference>
<dbReference type="NCBIfam" id="TIGR01557">
    <property type="entry name" value="myb_SHAQKYF"/>
    <property type="match status" value="1"/>
</dbReference>
<evidence type="ECO:0000313" key="9">
    <source>
        <dbReference type="Proteomes" id="UP001054252"/>
    </source>
</evidence>
<proteinExistence type="inferred from homology"/>
<protein>
    <recommendedName>
        <fullName evidence="7">HTH myb-type domain-containing protein</fullName>
    </recommendedName>
</protein>
<dbReference type="InterPro" id="IPR017930">
    <property type="entry name" value="Myb_dom"/>
</dbReference>
<dbReference type="InterPro" id="IPR006447">
    <property type="entry name" value="Myb_dom_plants"/>
</dbReference>
<dbReference type="EMBL" id="BPVZ01000106">
    <property type="protein sequence ID" value="GKV34593.1"/>
    <property type="molecule type" value="Genomic_DNA"/>
</dbReference>
<dbReference type="PANTHER" id="PTHR31499:SF85">
    <property type="entry name" value="TRANSCRIPTION FACTOR MYB-RELATED FAMILY"/>
    <property type="match status" value="1"/>
</dbReference>
<evidence type="ECO:0000256" key="5">
    <source>
        <dbReference type="ARBA" id="ARBA00023163"/>
    </source>
</evidence>
<dbReference type="PANTHER" id="PTHR31499">
    <property type="entry name" value="MYB FAMILY TRANSCRIPTION FACTOR PHL11"/>
    <property type="match status" value="1"/>
</dbReference>
<comment type="caution">
    <text evidence="8">The sequence shown here is derived from an EMBL/GenBank/DDBJ whole genome shotgun (WGS) entry which is preliminary data.</text>
</comment>
<keyword evidence="9" id="KW-1185">Reference proteome</keyword>
<dbReference type="Pfam" id="PF14379">
    <property type="entry name" value="Myb_CC_LHEQLE"/>
    <property type="match status" value="1"/>
</dbReference>
<accession>A0AAV5LBV9</accession>
<organism evidence="8 9">
    <name type="scientific">Rubroshorea leprosula</name>
    <dbReference type="NCBI Taxonomy" id="152421"/>
    <lineage>
        <taxon>Eukaryota</taxon>
        <taxon>Viridiplantae</taxon>
        <taxon>Streptophyta</taxon>
        <taxon>Embryophyta</taxon>
        <taxon>Tracheophyta</taxon>
        <taxon>Spermatophyta</taxon>
        <taxon>Magnoliopsida</taxon>
        <taxon>eudicotyledons</taxon>
        <taxon>Gunneridae</taxon>
        <taxon>Pentapetalae</taxon>
        <taxon>rosids</taxon>
        <taxon>malvids</taxon>
        <taxon>Malvales</taxon>
        <taxon>Dipterocarpaceae</taxon>
        <taxon>Rubroshorea</taxon>
    </lineage>
</organism>
<dbReference type="GO" id="GO:0003677">
    <property type="term" value="F:DNA binding"/>
    <property type="evidence" value="ECO:0007669"/>
    <property type="project" value="InterPro"/>
</dbReference>
<comment type="similarity">
    <text evidence="2">Belongs to the MYB-CC family.</text>
</comment>
<evidence type="ECO:0000256" key="6">
    <source>
        <dbReference type="ARBA" id="ARBA00023242"/>
    </source>
</evidence>
<keyword evidence="4" id="KW-0175">Coiled coil</keyword>
<dbReference type="FunFam" id="1.10.10.60:FF:000002">
    <property type="entry name" value="Myb family transcription factor"/>
    <property type="match status" value="1"/>
</dbReference>
<evidence type="ECO:0000256" key="1">
    <source>
        <dbReference type="ARBA" id="ARBA00004123"/>
    </source>
</evidence>
<keyword evidence="6" id="KW-0539">Nucleus</keyword>
<dbReference type="SUPFAM" id="SSF46689">
    <property type="entry name" value="Homeodomain-like"/>
    <property type="match status" value="1"/>
</dbReference>
<dbReference type="AlphaFoldDB" id="A0AAV5LBV9"/>
<dbReference type="InterPro" id="IPR046955">
    <property type="entry name" value="PHR1-like"/>
</dbReference>
<evidence type="ECO:0000313" key="8">
    <source>
        <dbReference type="EMBL" id="GKV34593.1"/>
    </source>
</evidence>
<keyword evidence="3" id="KW-0805">Transcription regulation</keyword>
<evidence type="ECO:0000256" key="3">
    <source>
        <dbReference type="ARBA" id="ARBA00023015"/>
    </source>
</evidence>
<evidence type="ECO:0000256" key="2">
    <source>
        <dbReference type="ARBA" id="ARBA00006783"/>
    </source>
</evidence>